<dbReference type="Proteomes" id="UP001189429">
    <property type="component" value="Unassembled WGS sequence"/>
</dbReference>
<feature type="region of interest" description="Disordered" evidence="1">
    <location>
        <begin position="1"/>
        <end position="29"/>
    </location>
</feature>
<comment type="caution">
    <text evidence="2">The sequence shown here is derived from an EMBL/GenBank/DDBJ whole genome shotgun (WGS) entry which is preliminary data.</text>
</comment>
<evidence type="ECO:0000313" key="3">
    <source>
        <dbReference type="Proteomes" id="UP001189429"/>
    </source>
</evidence>
<evidence type="ECO:0000313" key="2">
    <source>
        <dbReference type="EMBL" id="CAK0814498.1"/>
    </source>
</evidence>
<evidence type="ECO:0000256" key="1">
    <source>
        <dbReference type="SAM" id="MobiDB-lite"/>
    </source>
</evidence>
<protein>
    <submittedName>
        <fullName evidence="2">Uncharacterized protein</fullName>
    </submittedName>
</protein>
<sequence length="303" mass="33383">AIGVDDDQVAGASGKPSEDEMRERADELSPTTELLVNFLATTAILDKHPMTSPLAAEMVNSTMMAVFAEIGAHGGSIASQHEALKILSAKAADAVAKQVPPMFDCVAKLVEDAKRWKMTDIFEARHGLEDLIKNNVTVVLLNNVRATFALHILVGLGLQSFNCRNGPVCEVRPYMQPLQHKLCTAVLDRYMPRGRWLSEGLPDDVTVIAQKAASPNFPQAFKYWTMEMLEFTGWVSAQDPAGYSSKREGMLTALNMMPPEKIRDYTVSNGLVREFVWQSWDAQGALPADKQKIVSALMDQFAK</sequence>
<name>A0ABN9RDC1_9DINO</name>
<feature type="non-terminal residue" evidence="2">
    <location>
        <position position="303"/>
    </location>
</feature>
<feature type="non-terminal residue" evidence="2">
    <location>
        <position position="1"/>
    </location>
</feature>
<keyword evidence="3" id="KW-1185">Reference proteome</keyword>
<organism evidence="2 3">
    <name type="scientific">Prorocentrum cordatum</name>
    <dbReference type="NCBI Taxonomy" id="2364126"/>
    <lineage>
        <taxon>Eukaryota</taxon>
        <taxon>Sar</taxon>
        <taxon>Alveolata</taxon>
        <taxon>Dinophyceae</taxon>
        <taxon>Prorocentrales</taxon>
        <taxon>Prorocentraceae</taxon>
        <taxon>Prorocentrum</taxon>
    </lineage>
</organism>
<accession>A0ABN9RDC1</accession>
<feature type="compositionally biased region" description="Basic and acidic residues" evidence="1">
    <location>
        <begin position="16"/>
        <end position="27"/>
    </location>
</feature>
<gene>
    <name evidence="2" type="ORF">PCOR1329_LOCUS18083</name>
</gene>
<proteinExistence type="predicted"/>
<reference evidence="2" key="1">
    <citation type="submission" date="2023-10" db="EMBL/GenBank/DDBJ databases">
        <authorList>
            <person name="Chen Y."/>
            <person name="Shah S."/>
            <person name="Dougan E. K."/>
            <person name="Thang M."/>
            <person name="Chan C."/>
        </authorList>
    </citation>
    <scope>NUCLEOTIDE SEQUENCE [LARGE SCALE GENOMIC DNA]</scope>
</reference>
<dbReference type="EMBL" id="CAUYUJ010005659">
    <property type="protein sequence ID" value="CAK0814498.1"/>
    <property type="molecule type" value="Genomic_DNA"/>
</dbReference>